<name>A0ACC0ZUP7_9ROSI</name>
<evidence type="ECO:0000313" key="1">
    <source>
        <dbReference type="EMBL" id="KAJ0075880.1"/>
    </source>
</evidence>
<reference evidence="2" key="1">
    <citation type="journal article" date="2023" name="G3 (Bethesda)">
        <title>Genome assembly and association tests identify interacting loci associated with vigor, precocity, and sex in interspecific pistachio rootstocks.</title>
        <authorList>
            <person name="Palmer W."/>
            <person name="Jacygrad E."/>
            <person name="Sagayaradj S."/>
            <person name="Cavanaugh K."/>
            <person name="Han R."/>
            <person name="Bertier L."/>
            <person name="Beede B."/>
            <person name="Kafkas S."/>
            <person name="Golino D."/>
            <person name="Preece J."/>
            <person name="Michelmore R."/>
        </authorList>
    </citation>
    <scope>NUCLEOTIDE SEQUENCE [LARGE SCALE GENOMIC DNA]</scope>
</reference>
<gene>
    <name evidence="1" type="ORF">Patl1_34069</name>
</gene>
<accession>A0ACC0ZUP7</accession>
<protein>
    <submittedName>
        <fullName evidence="1">Uncharacterized protein</fullName>
    </submittedName>
</protein>
<comment type="caution">
    <text evidence="1">The sequence shown here is derived from an EMBL/GenBank/DDBJ whole genome shotgun (WGS) entry which is preliminary data.</text>
</comment>
<proteinExistence type="predicted"/>
<dbReference type="Proteomes" id="UP001164250">
    <property type="component" value="Chromosome 15"/>
</dbReference>
<dbReference type="EMBL" id="CM047910">
    <property type="protein sequence ID" value="KAJ0075880.1"/>
    <property type="molecule type" value="Genomic_DNA"/>
</dbReference>
<evidence type="ECO:0000313" key="2">
    <source>
        <dbReference type="Proteomes" id="UP001164250"/>
    </source>
</evidence>
<organism evidence="1 2">
    <name type="scientific">Pistacia atlantica</name>
    <dbReference type="NCBI Taxonomy" id="434234"/>
    <lineage>
        <taxon>Eukaryota</taxon>
        <taxon>Viridiplantae</taxon>
        <taxon>Streptophyta</taxon>
        <taxon>Embryophyta</taxon>
        <taxon>Tracheophyta</taxon>
        <taxon>Spermatophyta</taxon>
        <taxon>Magnoliopsida</taxon>
        <taxon>eudicotyledons</taxon>
        <taxon>Gunneridae</taxon>
        <taxon>Pentapetalae</taxon>
        <taxon>rosids</taxon>
        <taxon>malvids</taxon>
        <taxon>Sapindales</taxon>
        <taxon>Anacardiaceae</taxon>
        <taxon>Pistacia</taxon>
    </lineage>
</organism>
<sequence length="111" mass="12273">MHFQFHPILVHPFSSPCRGRTDDRILSSSSRILSSLASISSGAFVGRRKDVNLQKRRSLKVKAMAKELHFNQDGDAIKKLQAGVNKFADLVGIRLALGPKGRNVVLESKYG</sequence>
<keyword evidence="2" id="KW-1185">Reference proteome</keyword>